<dbReference type="OrthoDB" id="10619497at2759"/>
<dbReference type="Proteomes" id="UP000693970">
    <property type="component" value="Unassembled WGS sequence"/>
</dbReference>
<feature type="region of interest" description="Disordered" evidence="1">
    <location>
        <begin position="14"/>
        <end position="39"/>
    </location>
</feature>
<name>A0A9K3KN79_9STRA</name>
<evidence type="ECO:0000256" key="1">
    <source>
        <dbReference type="SAM" id="MobiDB-lite"/>
    </source>
</evidence>
<organism evidence="3 4">
    <name type="scientific">Nitzschia inconspicua</name>
    <dbReference type="NCBI Taxonomy" id="303405"/>
    <lineage>
        <taxon>Eukaryota</taxon>
        <taxon>Sar</taxon>
        <taxon>Stramenopiles</taxon>
        <taxon>Ochrophyta</taxon>
        <taxon>Bacillariophyta</taxon>
        <taxon>Bacillariophyceae</taxon>
        <taxon>Bacillariophycidae</taxon>
        <taxon>Bacillariales</taxon>
        <taxon>Bacillariaceae</taxon>
        <taxon>Nitzschia</taxon>
    </lineage>
</organism>
<reference evidence="3" key="1">
    <citation type="journal article" date="2021" name="Sci. Rep.">
        <title>Diploid genomic architecture of Nitzschia inconspicua, an elite biomass production diatom.</title>
        <authorList>
            <person name="Oliver A."/>
            <person name="Podell S."/>
            <person name="Pinowska A."/>
            <person name="Traller J.C."/>
            <person name="Smith S.R."/>
            <person name="McClure R."/>
            <person name="Beliaev A."/>
            <person name="Bohutskyi P."/>
            <person name="Hill E.A."/>
            <person name="Rabines A."/>
            <person name="Zheng H."/>
            <person name="Allen L.Z."/>
            <person name="Kuo A."/>
            <person name="Grigoriev I.V."/>
            <person name="Allen A.E."/>
            <person name="Hazlebeck D."/>
            <person name="Allen E.E."/>
        </authorList>
    </citation>
    <scope>NUCLEOTIDE SEQUENCE</scope>
    <source>
        <strain evidence="3">Hildebrandi</strain>
    </source>
</reference>
<dbReference type="EMBL" id="JAGRRH010000021">
    <property type="protein sequence ID" value="KAG7346431.1"/>
    <property type="molecule type" value="Genomic_DNA"/>
</dbReference>
<accession>A0A9K3KN79</accession>
<keyword evidence="2" id="KW-0812">Transmembrane</keyword>
<proteinExistence type="predicted"/>
<evidence type="ECO:0000313" key="4">
    <source>
        <dbReference type="Proteomes" id="UP000693970"/>
    </source>
</evidence>
<protein>
    <recommendedName>
        <fullName evidence="5">RING-type domain-containing protein</fullName>
    </recommendedName>
</protein>
<evidence type="ECO:0000313" key="3">
    <source>
        <dbReference type="EMBL" id="KAG7346431.1"/>
    </source>
</evidence>
<gene>
    <name evidence="3" type="ORF">IV203_005499</name>
</gene>
<dbReference type="AlphaFoldDB" id="A0A9K3KN79"/>
<keyword evidence="2" id="KW-0472">Membrane</keyword>
<feature type="compositionally biased region" description="Acidic residues" evidence="1">
    <location>
        <begin position="29"/>
        <end position="39"/>
    </location>
</feature>
<sequence>MSLSAYDIFTRLDGFGDEESSTASGHPEDMEEKVEEDDFNQEELVLSSVGSDSFDAISLDSAVLQELERSNQRTGITATIWSHTDGEQTILSSAPSGASTPPPEASRDIFALTPHPHFVADSMRSISTTNTEYFRDTGDDASSVQSLSTINTRNSGDTRTMVLRRASPLRHVHEAAVFERIASQLLGGDVVSSALSQASPAHWYNRLVSESDWDQFRVAAKAILGILEPKPSTRLLPLPPTPPETALRSSYPSMVAYCAQDHLPSDFICGICKDVIVGACTLDCGCNASMVCAICFEQSQEGSPEEAKQDVCDQMGFVWIEDAARECPTCHGKVNTKVHCHALDVAILHIIRDLPDSNERLEGMKHNYYMRLATWRATVYDRNERSNKQITAQHDELLARLIQEEERIFWSPREKGNSSCNGFLFLGQAAVALVAATIASIGFNVISKR</sequence>
<keyword evidence="4" id="KW-1185">Reference proteome</keyword>
<feature type="transmembrane region" description="Helical" evidence="2">
    <location>
        <begin position="423"/>
        <end position="446"/>
    </location>
</feature>
<comment type="caution">
    <text evidence="3">The sequence shown here is derived from an EMBL/GenBank/DDBJ whole genome shotgun (WGS) entry which is preliminary data.</text>
</comment>
<evidence type="ECO:0008006" key="5">
    <source>
        <dbReference type="Google" id="ProtNLM"/>
    </source>
</evidence>
<evidence type="ECO:0000256" key="2">
    <source>
        <dbReference type="SAM" id="Phobius"/>
    </source>
</evidence>
<reference evidence="3" key="2">
    <citation type="submission" date="2021-04" db="EMBL/GenBank/DDBJ databases">
        <authorList>
            <person name="Podell S."/>
        </authorList>
    </citation>
    <scope>NUCLEOTIDE SEQUENCE</scope>
    <source>
        <strain evidence="3">Hildebrandi</strain>
    </source>
</reference>
<keyword evidence="2" id="KW-1133">Transmembrane helix</keyword>